<dbReference type="PANTHER" id="PTHR43065">
    <property type="entry name" value="SENSOR HISTIDINE KINASE"/>
    <property type="match status" value="1"/>
</dbReference>
<comment type="caution">
    <text evidence="10">The sequence shown here is derived from an EMBL/GenBank/DDBJ whole genome shotgun (WGS) entry which is preliminary data.</text>
</comment>
<evidence type="ECO:0000256" key="5">
    <source>
        <dbReference type="SAM" id="Coils"/>
    </source>
</evidence>
<keyword evidence="10" id="KW-0418">Kinase</keyword>
<dbReference type="SUPFAM" id="SSF55874">
    <property type="entry name" value="ATPase domain of HSP90 chaperone/DNA topoisomerase II/histidine kinase"/>
    <property type="match status" value="1"/>
</dbReference>
<feature type="domain" description="PAC" evidence="9">
    <location>
        <begin position="101"/>
        <end position="153"/>
    </location>
</feature>
<evidence type="ECO:0000256" key="2">
    <source>
        <dbReference type="ARBA" id="ARBA00012438"/>
    </source>
</evidence>
<evidence type="ECO:0000259" key="6">
    <source>
        <dbReference type="PROSITE" id="PS50109"/>
    </source>
</evidence>
<dbReference type="PANTHER" id="PTHR43065:SF49">
    <property type="entry name" value="HISTIDINE KINASE"/>
    <property type="match status" value="1"/>
</dbReference>
<evidence type="ECO:0000259" key="7">
    <source>
        <dbReference type="PROSITE" id="PS50110"/>
    </source>
</evidence>
<keyword evidence="5" id="KW-0175">Coiled coil</keyword>
<gene>
    <name evidence="10" type="ORF">NWI01_32610</name>
</gene>
<dbReference type="Gene3D" id="1.10.287.130">
    <property type="match status" value="1"/>
</dbReference>
<name>A0A4Y3WHJ8_NITWI</name>
<dbReference type="PROSITE" id="PS50109">
    <property type="entry name" value="HIS_KIN"/>
    <property type="match status" value="1"/>
</dbReference>
<feature type="modified residue" description="4-aspartylphosphate" evidence="4">
    <location>
        <position position="455"/>
    </location>
</feature>
<evidence type="ECO:0000259" key="8">
    <source>
        <dbReference type="PROSITE" id="PS50112"/>
    </source>
</evidence>
<evidence type="ECO:0000256" key="3">
    <source>
        <dbReference type="ARBA" id="ARBA00022553"/>
    </source>
</evidence>
<dbReference type="PRINTS" id="PR00344">
    <property type="entry name" value="BCTRLSENSOR"/>
</dbReference>
<dbReference type="PROSITE" id="PS50112">
    <property type="entry name" value="PAS"/>
    <property type="match status" value="1"/>
</dbReference>
<dbReference type="CDD" id="cd00082">
    <property type="entry name" value="HisKA"/>
    <property type="match status" value="1"/>
</dbReference>
<dbReference type="Pfam" id="PF00512">
    <property type="entry name" value="HisKA"/>
    <property type="match status" value="1"/>
</dbReference>
<dbReference type="InterPro" id="IPR036890">
    <property type="entry name" value="HATPase_C_sf"/>
</dbReference>
<reference evidence="10 11" key="1">
    <citation type="submission" date="2019-06" db="EMBL/GenBank/DDBJ databases">
        <title>Whole genome shotgun sequence of Nitrobacter winogradskyi NBRC 14297.</title>
        <authorList>
            <person name="Hosoyama A."/>
            <person name="Uohara A."/>
            <person name="Ohji S."/>
            <person name="Ichikawa N."/>
        </authorList>
    </citation>
    <scope>NUCLEOTIDE SEQUENCE [LARGE SCALE GENOMIC DNA]</scope>
    <source>
        <strain evidence="10 11">NBRC 14297</strain>
    </source>
</reference>
<dbReference type="InterPro" id="IPR004358">
    <property type="entry name" value="Sig_transdc_His_kin-like_C"/>
</dbReference>
<evidence type="ECO:0000313" key="10">
    <source>
        <dbReference type="EMBL" id="GEC17369.1"/>
    </source>
</evidence>
<proteinExistence type="predicted"/>
<dbReference type="InterPro" id="IPR005467">
    <property type="entry name" value="His_kinase_dom"/>
</dbReference>
<feature type="domain" description="Response regulatory" evidence="7">
    <location>
        <begin position="406"/>
        <end position="517"/>
    </location>
</feature>
<evidence type="ECO:0000256" key="1">
    <source>
        <dbReference type="ARBA" id="ARBA00000085"/>
    </source>
</evidence>
<dbReference type="InterPro" id="IPR003661">
    <property type="entry name" value="HisK_dim/P_dom"/>
</dbReference>
<dbReference type="Pfam" id="PF00072">
    <property type="entry name" value="Response_reg"/>
    <property type="match status" value="1"/>
</dbReference>
<dbReference type="Pfam" id="PF13426">
    <property type="entry name" value="PAS_9"/>
    <property type="match status" value="1"/>
</dbReference>
<dbReference type="SMART" id="SM00091">
    <property type="entry name" value="PAS"/>
    <property type="match status" value="1"/>
</dbReference>
<keyword evidence="3 4" id="KW-0597">Phosphoprotein</keyword>
<dbReference type="PROSITE" id="PS50110">
    <property type="entry name" value="RESPONSE_REGULATORY"/>
    <property type="match status" value="1"/>
</dbReference>
<dbReference type="SUPFAM" id="SSF52172">
    <property type="entry name" value="CheY-like"/>
    <property type="match status" value="1"/>
</dbReference>
<dbReference type="SMART" id="SM00448">
    <property type="entry name" value="REC"/>
    <property type="match status" value="1"/>
</dbReference>
<dbReference type="Proteomes" id="UP000318825">
    <property type="component" value="Unassembled WGS sequence"/>
</dbReference>
<evidence type="ECO:0000256" key="4">
    <source>
        <dbReference type="PROSITE-ProRule" id="PRU00169"/>
    </source>
</evidence>
<dbReference type="InterPro" id="IPR000700">
    <property type="entry name" value="PAS-assoc_C"/>
</dbReference>
<dbReference type="PROSITE" id="PS50113">
    <property type="entry name" value="PAC"/>
    <property type="match status" value="1"/>
</dbReference>
<dbReference type="CDD" id="cd00130">
    <property type="entry name" value="PAS"/>
    <property type="match status" value="1"/>
</dbReference>
<dbReference type="NCBIfam" id="TIGR00229">
    <property type="entry name" value="sensory_box"/>
    <property type="match status" value="1"/>
</dbReference>
<dbReference type="GO" id="GO:0000155">
    <property type="term" value="F:phosphorelay sensor kinase activity"/>
    <property type="evidence" value="ECO:0007669"/>
    <property type="project" value="InterPro"/>
</dbReference>
<dbReference type="InterPro" id="IPR003594">
    <property type="entry name" value="HATPase_dom"/>
</dbReference>
<evidence type="ECO:0000259" key="9">
    <source>
        <dbReference type="PROSITE" id="PS50113"/>
    </source>
</evidence>
<dbReference type="SMART" id="SM00388">
    <property type="entry name" value="HisKA"/>
    <property type="match status" value="1"/>
</dbReference>
<comment type="catalytic activity">
    <reaction evidence="1">
        <text>ATP + protein L-histidine = ADP + protein N-phospho-L-histidine.</text>
        <dbReference type="EC" id="2.7.13.3"/>
    </reaction>
</comment>
<dbReference type="EMBL" id="BJNF01000104">
    <property type="protein sequence ID" value="GEC17369.1"/>
    <property type="molecule type" value="Genomic_DNA"/>
</dbReference>
<feature type="domain" description="Histidine kinase" evidence="6">
    <location>
        <begin position="173"/>
        <end position="388"/>
    </location>
</feature>
<organism evidence="10 11">
    <name type="scientific">Nitrobacter winogradskyi</name>
    <name type="common">Nitrobacter agilis</name>
    <dbReference type="NCBI Taxonomy" id="913"/>
    <lineage>
        <taxon>Bacteria</taxon>
        <taxon>Pseudomonadati</taxon>
        <taxon>Pseudomonadota</taxon>
        <taxon>Alphaproteobacteria</taxon>
        <taxon>Hyphomicrobiales</taxon>
        <taxon>Nitrobacteraceae</taxon>
        <taxon>Nitrobacter</taxon>
    </lineage>
</organism>
<protein>
    <recommendedName>
        <fullName evidence="2">histidine kinase</fullName>
        <ecNumber evidence="2">2.7.13.3</ecNumber>
    </recommendedName>
</protein>
<feature type="domain" description="PAS" evidence="8">
    <location>
        <begin position="26"/>
        <end position="82"/>
    </location>
</feature>
<evidence type="ECO:0000313" key="11">
    <source>
        <dbReference type="Proteomes" id="UP000318825"/>
    </source>
</evidence>
<dbReference type="InterPro" id="IPR036097">
    <property type="entry name" value="HisK_dim/P_sf"/>
</dbReference>
<dbReference type="InterPro" id="IPR000014">
    <property type="entry name" value="PAS"/>
</dbReference>
<dbReference type="InterPro" id="IPR001789">
    <property type="entry name" value="Sig_transdc_resp-reg_receiver"/>
</dbReference>
<accession>A0A4Y3WHJ8</accession>
<keyword evidence="10" id="KW-0808">Transferase</keyword>
<dbReference type="SMART" id="SM00387">
    <property type="entry name" value="HATPase_c"/>
    <property type="match status" value="1"/>
</dbReference>
<dbReference type="EC" id="2.7.13.3" evidence="2"/>
<sequence>MTIITLGCGTKHREMSKNHKNDKSLFDSEHRVLVQGVIDYAIFMLDPTGTIINWNAGAERIKGYRPDEIIGEHFSRFYTDPDRAAGRPARALKIASTTGRYDEEGWRVRKDGSFFWASVVIDAIRDDFGNLIGFAKVTRDITERREAQQKLERVQRQLAESQKMDALGQLTGGVAHDFNNLLMIVSGNIQTLKKIVEDDPKALRAVHAIETATKRGATLTKQLLTFSRRQSLNPLPTDISQRIRSIAEVLQSGLGNAITLHIDTADDLWPVTIDATEFETALLNLVINARDAMSDGGQVIVKAQNTTNKDEAEECHVAISVEDTGDGIPKDVLAKVFDPFFTTKPAGKGTGLGLSQVHGFAHQAGGHVAIESELGRGTTVTLYLPRTEMLCVENNGSSRRGAKGGTVLLVEDNPDVAEASAGLLEQLGYRVRISSNAEAALLEIERNAIDLVFTDIVMPGKMDGLGLAKMLRATHPQLPVLLATGYSETLAGHPLDFHVLRKPYAIHELSQALAKLSPQLATP</sequence>
<feature type="coiled-coil region" evidence="5">
    <location>
        <begin position="137"/>
        <end position="164"/>
    </location>
</feature>
<dbReference type="InterPro" id="IPR011006">
    <property type="entry name" value="CheY-like_superfamily"/>
</dbReference>
<dbReference type="Pfam" id="PF02518">
    <property type="entry name" value="HATPase_c"/>
    <property type="match status" value="1"/>
</dbReference>
<dbReference type="Gene3D" id="3.40.50.2300">
    <property type="match status" value="1"/>
</dbReference>
<dbReference type="SUPFAM" id="SSF55785">
    <property type="entry name" value="PYP-like sensor domain (PAS domain)"/>
    <property type="match status" value="1"/>
</dbReference>
<dbReference type="Gene3D" id="3.30.450.20">
    <property type="entry name" value="PAS domain"/>
    <property type="match status" value="1"/>
</dbReference>
<dbReference type="OrthoDB" id="9796100at2"/>
<dbReference type="AlphaFoldDB" id="A0A4Y3WHJ8"/>
<dbReference type="SUPFAM" id="SSF47384">
    <property type="entry name" value="Homodimeric domain of signal transducing histidine kinase"/>
    <property type="match status" value="1"/>
</dbReference>
<dbReference type="Gene3D" id="3.30.565.10">
    <property type="entry name" value="Histidine kinase-like ATPase, C-terminal domain"/>
    <property type="match status" value="1"/>
</dbReference>
<dbReference type="InterPro" id="IPR035965">
    <property type="entry name" value="PAS-like_dom_sf"/>
</dbReference>